<proteinExistence type="predicted"/>
<reference evidence="3" key="2">
    <citation type="submission" date="2012-11" db="EMBL/GenBank/DDBJ databases">
        <authorList>
            <person name="Kuo A."/>
            <person name="Curtis B.A."/>
            <person name="Tanifuji G."/>
            <person name="Burki F."/>
            <person name="Gruber A."/>
            <person name="Irimia M."/>
            <person name="Maruyama S."/>
            <person name="Arias M.C."/>
            <person name="Ball S.G."/>
            <person name="Gile G.H."/>
            <person name="Hirakawa Y."/>
            <person name="Hopkins J.F."/>
            <person name="Rensing S.A."/>
            <person name="Schmutz J."/>
            <person name="Symeonidi A."/>
            <person name="Elias M."/>
            <person name="Eveleigh R.J."/>
            <person name="Herman E.K."/>
            <person name="Klute M.J."/>
            <person name="Nakayama T."/>
            <person name="Obornik M."/>
            <person name="Reyes-Prieto A."/>
            <person name="Armbrust E.V."/>
            <person name="Aves S.J."/>
            <person name="Beiko R.G."/>
            <person name="Coutinho P."/>
            <person name="Dacks J.B."/>
            <person name="Durnford D.G."/>
            <person name="Fast N.M."/>
            <person name="Green B.R."/>
            <person name="Grisdale C."/>
            <person name="Hempe F."/>
            <person name="Henrissat B."/>
            <person name="Hoppner M.P."/>
            <person name="Ishida K.-I."/>
            <person name="Kim E."/>
            <person name="Koreny L."/>
            <person name="Kroth P.G."/>
            <person name="Liu Y."/>
            <person name="Malik S.-B."/>
            <person name="Maier U.G."/>
            <person name="McRose D."/>
            <person name="Mock T."/>
            <person name="Neilson J.A."/>
            <person name="Onodera N.T."/>
            <person name="Poole A.M."/>
            <person name="Pritham E.J."/>
            <person name="Richards T.A."/>
            <person name="Rocap G."/>
            <person name="Roy S.W."/>
            <person name="Sarai C."/>
            <person name="Schaack S."/>
            <person name="Shirato S."/>
            <person name="Slamovits C.H."/>
            <person name="Spencer D.F."/>
            <person name="Suzuki S."/>
            <person name="Worden A.Z."/>
            <person name="Zauner S."/>
            <person name="Barry K."/>
            <person name="Bell C."/>
            <person name="Bharti A.K."/>
            <person name="Crow J.A."/>
            <person name="Grimwood J."/>
            <person name="Kramer R."/>
            <person name="Lindquist E."/>
            <person name="Lucas S."/>
            <person name="Salamov A."/>
            <person name="McFadden G.I."/>
            <person name="Lane C.E."/>
            <person name="Keeling P.J."/>
            <person name="Gray M.W."/>
            <person name="Grigoriev I.V."/>
            <person name="Archibald J.M."/>
        </authorList>
    </citation>
    <scope>NUCLEOTIDE SEQUENCE</scope>
    <source>
        <strain evidence="3">CCMP2712</strain>
    </source>
</reference>
<dbReference type="AlphaFoldDB" id="L1IX32"/>
<evidence type="ECO:0000313" key="3">
    <source>
        <dbReference type="Proteomes" id="UP000011087"/>
    </source>
</evidence>
<dbReference type="PaxDb" id="55529-EKX40672"/>
<name>L1IX32_GUITC</name>
<reference evidence="2" key="3">
    <citation type="submission" date="2016-03" db="UniProtKB">
        <authorList>
            <consortium name="EnsemblProtists"/>
        </authorList>
    </citation>
    <scope>IDENTIFICATION</scope>
</reference>
<keyword evidence="3" id="KW-1185">Reference proteome</keyword>
<reference evidence="1 3" key="1">
    <citation type="journal article" date="2012" name="Nature">
        <title>Algal genomes reveal evolutionary mosaicism and the fate of nucleomorphs.</title>
        <authorList>
            <consortium name="DOE Joint Genome Institute"/>
            <person name="Curtis B.A."/>
            <person name="Tanifuji G."/>
            <person name="Burki F."/>
            <person name="Gruber A."/>
            <person name="Irimia M."/>
            <person name="Maruyama S."/>
            <person name="Arias M.C."/>
            <person name="Ball S.G."/>
            <person name="Gile G.H."/>
            <person name="Hirakawa Y."/>
            <person name="Hopkins J.F."/>
            <person name="Kuo A."/>
            <person name="Rensing S.A."/>
            <person name="Schmutz J."/>
            <person name="Symeonidi A."/>
            <person name="Elias M."/>
            <person name="Eveleigh R.J."/>
            <person name="Herman E.K."/>
            <person name="Klute M.J."/>
            <person name="Nakayama T."/>
            <person name="Obornik M."/>
            <person name="Reyes-Prieto A."/>
            <person name="Armbrust E.V."/>
            <person name="Aves S.J."/>
            <person name="Beiko R.G."/>
            <person name="Coutinho P."/>
            <person name="Dacks J.B."/>
            <person name="Durnford D.G."/>
            <person name="Fast N.M."/>
            <person name="Green B.R."/>
            <person name="Grisdale C.J."/>
            <person name="Hempel F."/>
            <person name="Henrissat B."/>
            <person name="Hoppner M.P."/>
            <person name="Ishida K."/>
            <person name="Kim E."/>
            <person name="Koreny L."/>
            <person name="Kroth P.G."/>
            <person name="Liu Y."/>
            <person name="Malik S.B."/>
            <person name="Maier U.G."/>
            <person name="McRose D."/>
            <person name="Mock T."/>
            <person name="Neilson J.A."/>
            <person name="Onodera N.T."/>
            <person name="Poole A.M."/>
            <person name="Pritham E.J."/>
            <person name="Richards T.A."/>
            <person name="Rocap G."/>
            <person name="Roy S.W."/>
            <person name="Sarai C."/>
            <person name="Schaack S."/>
            <person name="Shirato S."/>
            <person name="Slamovits C.H."/>
            <person name="Spencer D.F."/>
            <person name="Suzuki S."/>
            <person name="Worden A.Z."/>
            <person name="Zauner S."/>
            <person name="Barry K."/>
            <person name="Bell C."/>
            <person name="Bharti A.K."/>
            <person name="Crow J.A."/>
            <person name="Grimwood J."/>
            <person name="Kramer R."/>
            <person name="Lindquist E."/>
            <person name="Lucas S."/>
            <person name="Salamov A."/>
            <person name="McFadden G.I."/>
            <person name="Lane C.E."/>
            <person name="Keeling P.J."/>
            <person name="Gray M.W."/>
            <person name="Grigoriev I.V."/>
            <person name="Archibald J.M."/>
        </authorList>
    </citation>
    <scope>NUCLEOTIDE SEQUENCE</scope>
    <source>
        <strain evidence="1 3">CCMP2712</strain>
    </source>
</reference>
<evidence type="ECO:0000313" key="2">
    <source>
        <dbReference type="EnsemblProtists" id="EKX40672"/>
    </source>
</evidence>
<accession>L1IX32</accession>
<dbReference type="OrthoDB" id="10557630at2759"/>
<dbReference type="GeneID" id="17297390"/>
<dbReference type="EnsemblProtists" id="EKX40672">
    <property type="protein sequence ID" value="EKX40672"/>
    <property type="gene ID" value="GUITHDRAFT_154052"/>
</dbReference>
<dbReference type="RefSeq" id="XP_005827652.1">
    <property type="nucleotide sequence ID" value="XM_005827595.1"/>
</dbReference>
<dbReference type="HOGENOM" id="CLU_1423978_0_0_1"/>
<evidence type="ECO:0000313" key="1">
    <source>
        <dbReference type="EMBL" id="EKX40672.1"/>
    </source>
</evidence>
<dbReference type="EMBL" id="JH993029">
    <property type="protein sequence ID" value="EKX40672.1"/>
    <property type="molecule type" value="Genomic_DNA"/>
</dbReference>
<gene>
    <name evidence="1" type="ORF">GUITHDRAFT_154052</name>
</gene>
<organism evidence="1">
    <name type="scientific">Guillardia theta (strain CCMP2712)</name>
    <name type="common">Cryptophyte</name>
    <dbReference type="NCBI Taxonomy" id="905079"/>
    <lineage>
        <taxon>Eukaryota</taxon>
        <taxon>Cryptophyceae</taxon>
        <taxon>Pyrenomonadales</taxon>
        <taxon>Geminigeraceae</taxon>
        <taxon>Guillardia</taxon>
    </lineage>
</organism>
<dbReference type="Proteomes" id="UP000011087">
    <property type="component" value="Unassembled WGS sequence"/>
</dbReference>
<protein>
    <submittedName>
        <fullName evidence="1 2">Uncharacterized protein</fullName>
    </submittedName>
</protein>
<sequence length="191" mass="20981">MAGKSLDMCFAAIDTLGILGNARPLLCKGGGNNLYGCTTDFDCPDGVCQSACIHLRVQKCQYCIQTMTSLELLADTIQPRTDWMRLWALNSYQGKTYAAGNIVGIQFLPQLYPQISIDDPGFITPTAYDQGRVLSFGVLYRPGLDQSIADLAVRFRTTVKAILTLNPDIEASMLVIPANQLLCLQPCSTWY</sequence>
<dbReference type="KEGG" id="gtt:GUITHDRAFT_154052"/>